<accession>A0A8H6WHS4</accession>
<dbReference type="AlphaFoldDB" id="A0A8H6WHS4"/>
<name>A0A8H6WHS4_MYCCL</name>
<dbReference type="OrthoDB" id="2933238at2759"/>
<organism evidence="1 2">
    <name type="scientific">Mycena chlorophos</name>
    <name type="common">Agaric fungus</name>
    <name type="synonym">Agaricus chlorophos</name>
    <dbReference type="NCBI Taxonomy" id="658473"/>
    <lineage>
        <taxon>Eukaryota</taxon>
        <taxon>Fungi</taxon>
        <taxon>Dikarya</taxon>
        <taxon>Basidiomycota</taxon>
        <taxon>Agaricomycotina</taxon>
        <taxon>Agaricomycetes</taxon>
        <taxon>Agaricomycetidae</taxon>
        <taxon>Agaricales</taxon>
        <taxon>Marasmiineae</taxon>
        <taxon>Mycenaceae</taxon>
        <taxon>Mycena</taxon>
    </lineage>
</organism>
<protein>
    <submittedName>
        <fullName evidence="1">Uncharacterized protein</fullName>
    </submittedName>
</protein>
<sequence length="267" mass="29705">MLPQELFDEIVERVPEHDHETLRACWASSRVLAATARPRCFRSVHVDMTGLQSARLLNLLSAQPEIGGLVHALYLVVGSPHSEIVSWASLGLERHELQATASGRDTDILSALVSYLVNIRHFSFAAPLDWNDVPATFRTTLAGIAPQLETLYLRRIYVNVASAQLWKDFQQTYSAARNLKRISLCIYSYSPLAALPLPLDFAAPLESLAFCDYASSGLAKGLLSSSRLGRLRTLSLGYPEVSQVRNLLAQLPADNIIEELNIWRDYD</sequence>
<proteinExistence type="predicted"/>
<evidence type="ECO:0000313" key="2">
    <source>
        <dbReference type="Proteomes" id="UP000613580"/>
    </source>
</evidence>
<gene>
    <name evidence="1" type="ORF">HMN09_00250300</name>
</gene>
<keyword evidence="2" id="KW-1185">Reference proteome</keyword>
<evidence type="ECO:0000313" key="1">
    <source>
        <dbReference type="EMBL" id="KAF7319139.1"/>
    </source>
</evidence>
<comment type="caution">
    <text evidence="1">The sequence shown here is derived from an EMBL/GenBank/DDBJ whole genome shotgun (WGS) entry which is preliminary data.</text>
</comment>
<dbReference type="EMBL" id="JACAZE010000003">
    <property type="protein sequence ID" value="KAF7319139.1"/>
    <property type="molecule type" value="Genomic_DNA"/>
</dbReference>
<reference evidence="1" key="1">
    <citation type="submission" date="2020-05" db="EMBL/GenBank/DDBJ databases">
        <title>Mycena genomes resolve the evolution of fungal bioluminescence.</title>
        <authorList>
            <person name="Tsai I.J."/>
        </authorList>
    </citation>
    <scope>NUCLEOTIDE SEQUENCE</scope>
    <source>
        <strain evidence="1">110903Hualien_Pintung</strain>
    </source>
</reference>
<dbReference type="Proteomes" id="UP000613580">
    <property type="component" value="Unassembled WGS sequence"/>
</dbReference>